<proteinExistence type="inferred from homology"/>
<comment type="subcellular location">
    <subcellularLocation>
        <location evidence="1">Cell envelope</location>
    </subcellularLocation>
</comment>
<dbReference type="PANTHER" id="PTHR46847">
    <property type="entry name" value="D-ALLOSE-BINDING PERIPLASMIC PROTEIN-RELATED"/>
    <property type="match status" value="1"/>
</dbReference>
<sequence length="336" mass="35647">MTDDFTGAGLGRRAFLAGAATLAASAALWPREMRAAAADRKFAAALGWTTYDSGRHLQDGFNAAVKELGGSLTTTDAGFDARVQSDQIDSLVASKPEALFVTPADAVAIAPAVQRAIAAGIPVFCADSSVPGAMITTTAMSSNFGMGQYSAEFICKALNGKGKIARVMLPQNESWDQRTLGMEWTLRRYPEIEIVTEWAFALAGNVTPRQAVDNILTSNPDVDAIWCAWDGASVEGTLAARAAGRADLILTGIDGGSQAFNYIAADTPLKLSMAQSFYEMAYASVFYAHEGLAGRKTPRLVITPTYAVTRDMLQAGIPDDYDVPGRAGELGWTRAL</sequence>
<evidence type="ECO:0000313" key="6">
    <source>
        <dbReference type="Proteomes" id="UP000288071"/>
    </source>
</evidence>
<dbReference type="GO" id="GO:0030246">
    <property type="term" value="F:carbohydrate binding"/>
    <property type="evidence" value="ECO:0007669"/>
    <property type="project" value="UniProtKB-ARBA"/>
</dbReference>
<dbReference type="PANTHER" id="PTHR46847:SF1">
    <property type="entry name" value="D-ALLOSE-BINDING PERIPLASMIC PROTEIN-RELATED"/>
    <property type="match status" value="1"/>
</dbReference>
<evidence type="ECO:0000259" key="4">
    <source>
        <dbReference type="Pfam" id="PF13407"/>
    </source>
</evidence>
<dbReference type="InterPro" id="IPR028082">
    <property type="entry name" value="Peripla_BP_I"/>
</dbReference>
<comment type="caution">
    <text evidence="5">The sequence shown here is derived from an EMBL/GenBank/DDBJ whole genome shotgun (WGS) entry which is preliminary data.</text>
</comment>
<evidence type="ECO:0000256" key="2">
    <source>
        <dbReference type="ARBA" id="ARBA00007639"/>
    </source>
</evidence>
<dbReference type="InterPro" id="IPR025997">
    <property type="entry name" value="SBP_2_dom"/>
</dbReference>
<reference evidence="5 6" key="2">
    <citation type="submission" date="2019-01" db="EMBL/GenBank/DDBJ databases">
        <title>Sinorhodobacter populi sp. nov. isolated from the symptomatic bark tissue of Populus euramericana canker.</title>
        <authorList>
            <person name="Xu G."/>
        </authorList>
    </citation>
    <scope>NUCLEOTIDE SEQUENCE [LARGE SCALE GENOMIC DNA]</scope>
    <source>
        <strain evidence="5 6">CGMCC 1.12963</strain>
    </source>
</reference>
<gene>
    <name evidence="5" type="ORF">EOW66_01510</name>
</gene>
<dbReference type="RefSeq" id="WP_128154285.1">
    <property type="nucleotide sequence ID" value="NZ_JBHSOM010000007.1"/>
</dbReference>
<dbReference type="InterPro" id="IPR006311">
    <property type="entry name" value="TAT_signal"/>
</dbReference>
<evidence type="ECO:0000313" key="5">
    <source>
        <dbReference type="EMBL" id="RWR54771.1"/>
    </source>
</evidence>
<keyword evidence="3" id="KW-0732">Signal</keyword>
<evidence type="ECO:0000256" key="1">
    <source>
        <dbReference type="ARBA" id="ARBA00004196"/>
    </source>
</evidence>
<evidence type="ECO:0000256" key="3">
    <source>
        <dbReference type="ARBA" id="ARBA00022729"/>
    </source>
</evidence>
<dbReference type="Pfam" id="PF13407">
    <property type="entry name" value="Peripla_BP_4"/>
    <property type="match status" value="1"/>
</dbReference>
<protein>
    <submittedName>
        <fullName evidence="5">Sugar ABC transporter substrate-binding protein</fullName>
    </submittedName>
</protein>
<keyword evidence="6" id="KW-1185">Reference proteome</keyword>
<dbReference type="SUPFAM" id="SSF53822">
    <property type="entry name" value="Periplasmic binding protein-like I"/>
    <property type="match status" value="1"/>
</dbReference>
<dbReference type="Proteomes" id="UP000288071">
    <property type="component" value="Unassembled WGS sequence"/>
</dbReference>
<dbReference type="PROSITE" id="PS51318">
    <property type="entry name" value="TAT"/>
    <property type="match status" value="1"/>
</dbReference>
<dbReference type="AlphaFoldDB" id="A0A3S3NDB7"/>
<dbReference type="GO" id="GO:0030313">
    <property type="term" value="C:cell envelope"/>
    <property type="evidence" value="ECO:0007669"/>
    <property type="project" value="UniProtKB-SubCell"/>
</dbReference>
<dbReference type="CDD" id="cd01536">
    <property type="entry name" value="PBP1_ABC_sugar_binding-like"/>
    <property type="match status" value="1"/>
</dbReference>
<accession>A0A3S3NDB7</accession>
<reference evidence="6" key="1">
    <citation type="submission" date="2019-01" db="EMBL/GenBank/DDBJ databases">
        <title>Sinorhodobacter populi sp. nov. isolated from the symptomatic bark tissue of Populus euramericana canker.</title>
        <authorList>
            <person name="Li Y."/>
        </authorList>
    </citation>
    <scope>NUCLEOTIDE SEQUENCE [LARGE SCALE GENOMIC DNA]</scope>
    <source>
        <strain evidence="6">CGMCC 1.12963</strain>
    </source>
</reference>
<dbReference type="Gene3D" id="3.40.50.2300">
    <property type="match status" value="2"/>
</dbReference>
<comment type="similarity">
    <text evidence="2">Belongs to the bacterial solute-binding protein 2 family.</text>
</comment>
<name>A0A3S3NDB7_9RHOB</name>
<dbReference type="EMBL" id="SAVA01000001">
    <property type="protein sequence ID" value="RWR54771.1"/>
    <property type="molecule type" value="Genomic_DNA"/>
</dbReference>
<organism evidence="5 6">
    <name type="scientific">Paenirhodobacter huangdaonensis</name>
    <dbReference type="NCBI Taxonomy" id="2501515"/>
    <lineage>
        <taxon>Bacteria</taxon>
        <taxon>Pseudomonadati</taxon>
        <taxon>Pseudomonadota</taxon>
        <taxon>Alphaproteobacteria</taxon>
        <taxon>Rhodobacterales</taxon>
        <taxon>Rhodobacter group</taxon>
        <taxon>Paenirhodobacter</taxon>
    </lineage>
</organism>
<feature type="domain" description="Periplasmic binding protein" evidence="4">
    <location>
        <begin position="57"/>
        <end position="295"/>
    </location>
</feature>